<name>A0ABY3ZHS6_9RHOB</name>
<dbReference type="Proteomes" id="UP000831019">
    <property type="component" value="Chromosome"/>
</dbReference>
<dbReference type="Pfam" id="PF13704">
    <property type="entry name" value="Glyco_tranf_2_4"/>
    <property type="match status" value="1"/>
</dbReference>
<evidence type="ECO:0000313" key="2">
    <source>
        <dbReference type="Proteomes" id="UP000831019"/>
    </source>
</evidence>
<keyword evidence="2" id="KW-1185">Reference proteome</keyword>
<evidence type="ECO:0000313" key="1">
    <source>
        <dbReference type="EMBL" id="UOA14200.1"/>
    </source>
</evidence>
<dbReference type="EMBL" id="CP085144">
    <property type="protein sequence ID" value="UOA14200.1"/>
    <property type="molecule type" value="Genomic_DNA"/>
</dbReference>
<evidence type="ECO:0008006" key="3">
    <source>
        <dbReference type="Google" id="ProtNLM"/>
    </source>
</evidence>
<accession>A0ABY3ZHS6</accession>
<organism evidence="1 2">
    <name type="scientific">Sulfitobacter dubius</name>
    <dbReference type="NCBI Taxonomy" id="218673"/>
    <lineage>
        <taxon>Bacteria</taxon>
        <taxon>Pseudomonadati</taxon>
        <taxon>Pseudomonadota</taxon>
        <taxon>Alphaproteobacteria</taxon>
        <taxon>Rhodobacterales</taxon>
        <taxon>Roseobacteraceae</taxon>
        <taxon>Sulfitobacter</taxon>
    </lineage>
</organism>
<protein>
    <recommendedName>
        <fullName evidence="3">Glycosyl transferase family 2</fullName>
    </recommendedName>
</protein>
<gene>
    <name evidence="1" type="ORF">DSM109990_00999</name>
</gene>
<reference evidence="2" key="1">
    <citation type="journal article" date="2022" name="Microorganisms">
        <title>Beyond the ABCs#Discovery of Three New Plasmid Types in Rhodobacterales (RepQ, RepY, RepW).</title>
        <authorList>
            <person name="Freese H.M."/>
            <person name="Ringel V."/>
            <person name="Overmann J."/>
            <person name="Petersen J."/>
        </authorList>
    </citation>
    <scope>NUCLEOTIDE SEQUENCE [LARGE SCALE GENOMIC DNA]</scope>
    <source>
        <strain evidence="2">DSM 109990</strain>
    </source>
</reference>
<sequence>MGVVDRTGSLSYHLSMKSPLYLIRRLRERLKDARRRARFVASLQHLHGPTKLDVAPGDVVLIALVRDGSYYLDAFFRHYRAMGVWHFVFIDNGSRDDTIARIKAQKGTIIDRSALPLAQYEDLIRQYPAQTYGQNRWCLYVDMDEIFDFEGRSQIGVRGLTAYLEQQGYTALAAQMLEMFPKNSLAAAAGLPYKQALQAFLYYDISAVRKVDYHSSDIEFSTLLSNNDLSNDAVKFAFGGVRGKVFGEDCCLTKHPLIFNGPEVTPAPHPHLSSGLRVADMTAVIKHYKFANDPVTRDAATLASGDLAHNEDARRMAVIGQNPDVSLFSLDARRWNRVELLYRAGFLVPSEAYSAHVAAWRDENAA</sequence>
<proteinExistence type="predicted"/>